<evidence type="ECO:0000313" key="1">
    <source>
        <dbReference type="EMBL" id="MBD8028859.1"/>
    </source>
</evidence>
<comment type="caution">
    <text evidence="1">The sequence shown here is derived from an EMBL/GenBank/DDBJ whole genome shotgun (WGS) entry which is preliminary data.</text>
</comment>
<proteinExistence type="predicted"/>
<accession>A0A8I0HLS2</accession>
<keyword evidence="2" id="KW-1185">Reference proteome</keyword>
<dbReference type="AlphaFoldDB" id="A0A8I0HLS2"/>
<organism evidence="1 2">
    <name type="scientific">Corynebacterium gallinarum</name>
    <dbReference type="NCBI Taxonomy" id="2762214"/>
    <lineage>
        <taxon>Bacteria</taxon>
        <taxon>Bacillati</taxon>
        <taxon>Actinomycetota</taxon>
        <taxon>Actinomycetes</taxon>
        <taxon>Mycobacteriales</taxon>
        <taxon>Corynebacteriaceae</taxon>
        <taxon>Corynebacterium</taxon>
    </lineage>
</organism>
<dbReference type="Proteomes" id="UP000650224">
    <property type="component" value="Unassembled WGS sequence"/>
</dbReference>
<name>A0A8I0HLS2_9CORY</name>
<protein>
    <submittedName>
        <fullName evidence="1">Uncharacterized protein</fullName>
    </submittedName>
</protein>
<evidence type="ECO:0000313" key="2">
    <source>
        <dbReference type="Proteomes" id="UP000650224"/>
    </source>
</evidence>
<gene>
    <name evidence="1" type="ORF">H9627_00710</name>
</gene>
<dbReference type="RefSeq" id="WP_191732114.1">
    <property type="nucleotide sequence ID" value="NZ_JACSPR010000001.1"/>
</dbReference>
<reference evidence="1 2" key="1">
    <citation type="submission" date="2020-08" db="EMBL/GenBank/DDBJ databases">
        <title>A Genomic Blueprint of the Chicken Gut Microbiome.</title>
        <authorList>
            <person name="Gilroy R."/>
            <person name="Ravi A."/>
            <person name="Getino M."/>
            <person name="Pursley I."/>
            <person name="Horton D.L."/>
            <person name="Alikhan N.-F."/>
            <person name="Baker D."/>
            <person name="Gharbi K."/>
            <person name="Hall N."/>
            <person name="Watson M."/>
            <person name="Adriaenssens E.M."/>
            <person name="Foster-Nyarko E."/>
            <person name="Jarju S."/>
            <person name="Secka A."/>
            <person name="Antonio M."/>
            <person name="Oren A."/>
            <person name="Chaudhuri R."/>
            <person name="La Ragione R.M."/>
            <person name="Hildebrand F."/>
            <person name="Pallen M.J."/>
        </authorList>
    </citation>
    <scope>NUCLEOTIDE SEQUENCE [LARGE SCALE GENOMIC DNA]</scope>
    <source>
        <strain evidence="1 2">Sa1YVA5</strain>
    </source>
</reference>
<sequence>MPGGIADFNDSLLGWASQTELELTQRLAGVEYFAQAQLRSDELERIDRFYGTFLSRQLAAGADITELLDMTPGLTVASLVSRAARVVDPQDFFTEYFGGLGLEPDQGAVMANEVERLLVKAGLTVPAEEADPIEILSLHCGVTGREVAAVLTAVETGSEEFPAMFDTVRRLAPQWADALLGGVRELCDFAQSHPTSWPDRERETTLPAMVDELFVAELRERPVGTEDRENSVGVALRELRPRLILDAERRKVCLRLPEQRVNDGEVTWRVSLEGTTRIYSTGRAWGDTSGYSEALDVTLERQIRETTVTDTTNQITWVVPVVDFTDPVLVFSARGENLTDKLSLHHQEIYVLAPTESTLEDVVTGEPIPVLDSFEVEGWTSWTCSRVDARGLASLKVNKEIRCIDPRRRVAFHHPHQALVPHVRSTTGLAVHAESLIAEFPPTLSGRDETWMLSISAYAGVGSAGDEIAEPEPLEVPAEGGVFYIFDPEAYDAPWVGEYLVRLRGPRNESFRHEYAIVEGMTTELEMVGAESSFRIPTTAGLSEATLRVRPGEKHFTAEPRLVGVGATDPNAGFVVTTDEGDQMPLRFVPPQIAIELPVTTEPPMWRVTRTVCRPRDLDGAGELRIRTGVQVGDPRISVRNHHGSPLRTIRMTTPDNGRTLVAPMKEIAASTLVVPRGSIEFEWTELRADRRLSVTIAVLDKVEHCTGITIDGTDLVFEDLVAGRKLGAWIWPTTAPWVRAVEIPVTGERVALPEGLVGAGPLLVQLHTADPFTTLLTPLSPGSTAVTVEQEGYYANQSEDFAQLSAFFGGAVEEPPVSEAVVPALWDVSHIWSEQGNTEHLPVVHSALRAHPAAALKGLSASLVPAHALPGKVISSGLAASPFTTDTPATEIHRTAWIGTLQLLGALPGAFKEAEELGNRTPLLPILSQLEEVAGRNILSTLATGRDSTLDTACVDQSTVAIASMNAAQQAALLEMFFSNADIVPGPLMADNTRLMAVFETFKKRAELNEVLQAEGLMKTAVDLLRAMRGTQRQLYSSARIRFDKLDGVDTNKAENMWALTPVVSLVFALSSRLHAHDLIGKTRTLDRAAGGWSRIADLVPDLVTGDLISAEAMVLGVTNPGLVD</sequence>
<dbReference type="EMBL" id="JACSPR010000001">
    <property type="protein sequence ID" value="MBD8028859.1"/>
    <property type="molecule type" value="Genomic_DNA"/>
</dbReference>